<feature type="domain" description="HTTM-like" evidence="6">
    <location>
        <begin position="24"/>
        <end position="293"/>
    </location>
</feature>
<evidence type="ECO:0000313" key="7">
    <source>
        <dbReference type="EMBL" id="MDS0293287.1"/>
    </source>
</evidence>
<dbReference type="RefSeq" id="WP_310927107.1">
    <property type="nucleotide sequence ID" value="NZ_JAMQOQ010000001.1"/>
</dbReference>
<keyword evidence="8" id="KW-1185">Reference proteome</keyword>
<evidence type="ECO:0000256" key="3">
    <source>
        <dbReference type="ARBA" id="ARBA00022989"/>
    </source>
</evidence>
<feature type="transmembrane region" description="Helical" evidence="5">
    <location>
        <begin position="260"/>
        <end position="289"/>
    </location>
</feature>
<comment type="caution">
    <text evidence="7">The sequence shown here is derived from an EMBL/GenBank/DDBJ whole genome shotgun (WGS) entry which is preliminary data.</text>
</comment>
<proteinExistence type="predicted"/>
<evidence type="ECO:0000256" key="4">
    <source>
        <dbReference type="ARBA" id="ARBA00023136"/>
    </source>
</evidence>
<comment type="subcellular location">
    <subcellularLocation>
        <location evidence="1">Endomembrane system</location>
        <topology evidence="1">Multi-pass membrane protein</topology>
    </subcellularLocation>
</comment>
<feature type="transmembrane region" description="Helical" evidence="5">
    <location>
        <begin position="169"/>
        <end position="192"/>
    </location>
</feature>
<evidence type="ECO:0000256" key="1">
    <source>
        <dbReference type="ARBA" id="ARBA00004127"/>
    </source>
</evidence>
<feature type="transmembrane region" description="Helical" evidence="5">
    <location>
        <begin position="82"/>
        <end position="102"/>
    </location>
</feature>
<name>A0ABU2FXM2_9EURY</name>
<keyword evidence="2 5" id="KW-0812">Transmembrane</keyword>
<accession>A0ABU2FXM2</accession>
<protein>
    <submittedName>
        <fullName evidence="7">HTTM domain-containing protein</fullName>
    </submittedName>
</protein>
<keyword evidence="4 5" id="KW-0472">Membrane</keyword>
<dbReference type="Proteomes" id="UP001254813">
    <property type="component" value="Unassembled WGS sequence"/>
</dbReference>
<evidence type="ECO:0000313" key="8">
    <source>
        <dbReference type="Proteomes" id="UP001254813"/>
    </source>
</evidence>
<dbReference type="InterPro" id="IPR011020">
    <property type="entry name" value="HTTM-like"/>
</dbReference>
<dbReference type="SMART" id="SM00752">
    <property type="entry name" value="HTTM"/>
    <property type="match status" value="1"/>
</dbReference>
<dbReference type="PANTHER" id="PTHR39535:SF2">
    <property type="entry name" value="HTTM DOMAIN-CONTAINING PROTEIN"/>
    <property type="match status" value="1"/>
</dbReference>
<feature type="transmembrane region" description="Helical" evidence="5">
    <location>
        <begin position="31"/>
        <end position="49"/>
    </location>
</feature>
<feature type="transmembrane region" description="Helical" evidence="5">
    <location>
        <begin position="231"/>
        <end position="248"/>
    </location>
</feature>
<dbReference type="InterPro" id="IPR053934">
    <property type="entry name" value="HTTM_dom"/>
</dbReference>
<organism evidence="7 8">
    <name type="scientific">Halogeometricum luteum</name>
    <dbReference type="NCBI Taxonomy" id="2950537"/>
    <lineage>
        <taxon>Archaea</taxon>
        <taxon>Methanobacteriati</taxon>
        <taxon>Methanobacteriota</taxon>
        <taxon>Stenosarchaea group</taxon>
        <taxon>Halobacteria</taxon>
        <taxon>Halobacteriales</taxon>
        <taxon>Haloferacaceae</taxon>
        <taxon>Halogeometricum</taxon>
    </lineage>
</organism>
<dbReference type="InterPro" id="IPR052964">
    <property type="entry name" value="Sporulation_signal_mat"/>
</dbReference>
<dbReference type="Pfam" id="PF05090">
    <property type="entry name" value="HTTM"/>
    <property type="match status" value="1"/>
</dbReference>
<gene>
    <name evidence="7" type="ORF">NDI79_03765</name>
</gene>
<dbReference type="PANTHER" id="PTHR39535">
    <property type="entry name" value="SPORULATION-DELAYING PROTEIN SDPB"/>
    <property type="match status" value="1"/>
</dbReference>
<dbReference type="EMBL" id="JAMQOQ010000001">
    <property type="protein sequence ID" value="MDS0293287.1"/>
    <property type="molecule type" value="Genomic_DNA"/>
</dbReference>
<evidence type="ECO:0000256" key="2">
    <source>
        <dbReference type="ARBA" id="ARBA00022692"/>
    </source>
</evidence>
<evidence type="ECO:0000256" key="5">
    <source>
        <dbReference type="SAM" id="Phobius"/>
    </source>
</evidence>
<keyword evidence="3 5" id="KW-1133">Transmembrane helix</keyword>
<evidence type="ECO:0000259" key="6">
    <source>
        <dbReference type="SMART" id="SM00752"/>
    </source>
</evidence>
<sequence>MSQTDRASAGRPRRARLADALGARFGVDARALAALRISLGLLLLADLLLRARHLRALYTDAGLAPRAALAGQYPAIRYSIHALSGAAWFQVLLFLLAGLLALTLLVGYRTRTATALSLILLVSLHLRNPAAMNGGDALLRRLLLWGTLLPLGERWSFDARRREGAPRRWVAGLASAGLLTQVVLVYAVNAALKHRGELWLRGDAVRYVFSLQQFSLGLGDALTAFPALLRAFDWVWLALVSLAPLLVLSRGRFRTGLTLAFAAAHVGMLATLRLGLFPLISLAALLVFLPSPAWDRVEAAIPASLTRAAARAGDRFRAVGAGVRRPPPTVRRSLSAVRRAGRRLVPVVAATLLTLALVWNAVALGAVPPPEEEPGGLDLTRSPWSMFAPTPAAVDGWYVAPGELESGERVDAFYRSAPLAGERPETRAMYPSVRWRKYLVELRYSGDEARRRAFASYLCARWNRTHEDDLERLTVSYVEQPTRLDGPEPTRRVELLRHECRG</sequence>
<reference evidence="7 8" key="1">
    <citation type="submission" date="2022-06" db="EMBL/GenBank/DDBJ databases">
        <title>Halogeometricum sp. a new haloarchaeum isolate from saline soil.</title>
        <authorList>
            <person name="Strakova D."/>
            <person name="Galisteo C."/>
            <person name="Sanchez-Porro C."/>
            <person name="Ventosa A."/>
        </authorList>
    </citation>
    <scope>NUCLEOTIDE SEQUENCE [LARGE SCALE GENOMIC DNA]</scope>
    <source>
        <strain evidence="8">S3BR25-2</strain>
    </source>
</reference>